<evidence type="ECO:0000313" key="3">
    <source>
        <dbReference type="EMBL" id="PIK60457.1"/>
    </source>
</evidence>
<feature type="compositionally biased region" description="Basic and acidic residues" evidence="1">
    <location>
        <begin position="942"/>
        <end position="967"/>
    </location>
</feature>
<accession>A0A2G8LJM7</accession>
<protein>
    <recommendedName>
        <fullName evidence="2">PSP proline-rich domain-containing protein</fullName>
    </recommendedName>
</protein>
<dbReference type="Proteomes" id="UP000230750">
    <property type="component" value="Unassembled WGS sequence"/>
</dbReference>
<evidence type="ECO:0000256" key="1">
    <source>
        <dbReference type="SAM" id="MobiDB-lite"/>
    </source>
</evidence>
<feature type="domain" description="PSP proline-rich" evidence="2">
    <location>
        <begin position="695"/>
        <end position="753"/>
    </location>
</feature>
<dbReference type="STRING" id="307972.A0A2G8LJM7"/>
<feature type="compositionally biased region" description="Basic and acidic residues" evidence="1">
    <location>
        <begin position="322"/>
        <end position="332"/>
    </location>
</feature>
<comment type="caution">
    <text evidence="3">The sequence shown here is derived from an EMBL/GenBank/DDBJ whole genome shotgun (WGS) entry which is preliminary data.</text>
</comment>
<keyword evidence="4" id="KW-1185">Reference proteome</keyword>
<feature type="compositionally biased region" description="Low complexity" evidence="1">
    <location>
        <begin position="129"/>
        <end position="142"/>
    </location>
</feature>
<dbReference type="SMART" id="SM00581">
    <property type="entry name" value="PSP"/>
    <property type="match status" value="1"/>
</dbReference>
<evidence type="ECO:0000313" key="4">
    <source>
        <dbReference type="Proteomes" id="UP000230750"/>
    </source>
</evidence>
<dbReference type="PANTHER" id="PTHR12785">
    <property type="entry name" value="SPLICING FACTOR 3B"/>
    <property type="match status" value="1"/>
</dbReference>
<sequence>MIEKPQSEQLMGSSSRPERDGPNDEELLRHQQLAIQEIAKQSLPANVPMPPPPPGNVAIWCTWTSCAATTSPWATPAATSPSSCSSCASGQSECPHASSFQPADSQPVPSSMPPGISLPVPPPPPPPGLMAQQPLPSSTMAPGAPPPPIVPLMDVTSGPPTVSLPPPGPPPMSGPPPPVSMHQDDQRDRPPPLDRGPPPLPFEGPPNRMRPPFDNRGPPPPQPLFERNFRGGPPQPPQFSRPPPVSQPGFNSQPDYGVPPPRAQSFRMRGPPPLMSARVPPQQVMRGDRGPPRPSFEGRSARRDIPPPGMDQQRKLTPSQSNDRDDIKKDQPTFEIKLPIALEKVLAYKEERVQEVGVTEEEAAGLPLATEEDTAPTEMESIVTEVDEDEGYDEDEEEEEEKQTVKSKKEKSDKKQKLTKNQRRKLKKKRRKEAKRRDQEEKQNQIKTEDDPEESIEDDDSSLPPEVEIEYVPEKFDITDPTMRQFARIFEAFKLSEDVKPEERVEQRTEDKVEKKREEKKDSGLDADDSDNEEESDDDQPKLSKKKLRKMNRLSVAELKQLVNRPDVVEMHDVTARDPKLLVYLKAYRNTVPVPRHWCFKRKYLQGKRGIIKPPFELPDFIKKTGIMEMRQALQEKEEQQTMKTKMRQRVRPKMGKIDIDYQKLHDAFFRWQTKPKLTMHGELYYEGKEFETKLKEKKPGELTDELRTALGMPTGEAADKYPPPWLIAMQRYGPPPSYPHLKIPGLNAPIPEGCSFGYHAGGWGKPPVDEMGKPLYGDVFGTNADDFQSKRRKRLTGQPGVSWRVNRRKKSEEEESEEEEDEDGKEIDETGLITPADGGLITPSGLSSIPTGLETPEMIELRKKNIEDTMDQGGETPALYTVLPEKKTAVGGAMMGSAHVYDIGAATAGKKTGPGGITEGVAVALDPSELDMDTAAMAAKYEEQVREQQSQLEKEDFSDMVAEHAAKQKNKRKKQSQDSGRQTKKYKEFKF</sequence>
<feature type="compositionally biased region" description="Acidic residues" evidence="1">
    <location>
        <begin position="450"/>
        <end position="471"/>
    </location>
</feature>
<feature type="compositionally biased region" description="Acidic residues" evidence="1">
    <location>
        <begin position="385"/>
        <end position="401"/>
    </location>
</feature>
<feature type="compositionally biased region" description="Acidic residues" evidence="1">
    <location>
        <begin position="525"/>
        <end position="538"/>
    </location>
</feature>
<evidence type="ECO:0000259" key="2">
    <source>
        <dbReference type="SMART" id="SM00581"/>
    </source>
</evidence>
<dbReference type="InterPro" id="IPR052584">
    <property type="entry name" value="U2_snRNP_Complex_Component"/>
</dbReference>
<feature type="compositionally biased region" description="Pro residues" evidence="1">
    <location>
        <begin position="119"/>
        <end position="128"/>
    </location>
</feature>
<proteinExistence type="predicted"/>
<feature type="region of interest" description="Disordered" evidence="1">
    <location>
        <begin position="789"/>
        <end position="852"/>
    </location>
</feature>
<organism evidence="3 4">
    <name type="scientific">Stichopus japonicus</name>
    <name type="common">Sea cucumber</name>
    <dbReference type="NCBI Taxonomy" id="307972"/>
    <lineage>
        <taxon>Eukaryota</taxon>
        <taxon>Metazoa</taxon>
        <taxon>Echinodermata</taxon>
        <taxon>Eleutherozoa</taxon>
        <taxon>Echinozoa</taxon>
        <taxon>Holothuroidea</taxon>
        <taxon>Aspidochirotacea</taxon>
        <taxon>Aspidochirotida</taxon>
        <taxon>Stichopodidae</taxon>
        <taxon>Apostichopus</taxon>
    </lineage>
</organism>
<feature type="compositionally biased region" description="Acidic residues" evidence="1">
    <location>
        <begin position="814"/>
        <end position="827"/>
    </location>
</feature>
<feature type="region of interest" description="Disordered" evidence="1">
    <location>
        <begin position="72"/>
        <end position="335"/>
    </location>
</feature>
<feature type="compositionally biased region" description="Pro residues" evidence="1">
    <location>
        <begin position="233"/>
        <end position="246"/>
    </location>
</feature>
<feature type="compositionally biased region" description="Pro residues" evidence="1">
    <location>
        <begin position="193"/>
        <end position="204"/>
    </location>
</feature>
<dbReference type="Pfam" id="PF04046">
    <property type="entry name" value="PSP"/>
    <property type="match status" value="1"/>
</dbReference>
<dbReference type="EMBL" id="MRZV01000056">
    <property type="protein sequence ID" value="PIK60457.1"/>
    <property type="molecule type" value="Genomic_DNA"/>
</dbReference>
<feature type="region of interest" description="Disordered" evidence="1">
    <location>
        <begin position="942"/>
        <end position="992"/>
    </location>
</feature>
<dbReference type="InterPro" id="IPR006568">
    <property type="entry name" value="PSP_pro-rich"/>
</dbReference>
<feature type="compositionally biased region" description="Pro residues" evidence="1">
    <location>
        <begin position="162"/>
        <end position="179"/>
    </location>
</feature>
<reference evidence="3 4" key="1">
    <citation type="journal article" date="2017" name="PLoS Biol.">
        <title>The sea cucumber genome provides insights into morphological evolution and visceral regeneration.</title>
        <authorList>
            <person name="Zhang X."/>
            <person name="Sun L."/>
            <person name="Yuan J."/>
            <person name="Sun Y."/>
            <person name="Gao Y."/>
            <person name="Zhang L."/>
            <person name="Li S."/>
            <person name="Dai H."/>
            <person name="Hamel J.F."/>
            <person name="Liu C."/>
            <person name="Yu Y."/>
            <person name="Liu S."/>
            <person name="Lin W."/>
            <person name="Guo K."/>
            <person name="Jin S."/>
            <person name="Xu P."/>
            <person name="Storey K.B."/>
            <person name="Huan P."/>
            <person name="Zhang T."/>
            <person name="Zhou Y."/>
            <person name="Zhang J."/>
            <person name="Lin C."/>
            <person name="Li X."/>
            <person name="Xing L."/>
            <person name="Huo D."/>
            <person name="Sun M."/>
            <person name="Wang L."/>
            <person name="Mercier A."/>
            <person name="Li F."/>
            <person name="Yang H."/>
            <person name="Xiang J."/>
        </authorList>
    </citation>
    <scope>NUCLEOTIDE SEQUENCE [LARGE SCALE GENOMIC DNA]</scope>
    <source>
        <strain evidence="3">Shaxun</strain>
        <tissue evidence="3">Muscle</tissue>
    </source>
</reference>
<feature type="region of interest" description="Disordered" evidence="1">
    <location>
        <begin position="357"/>
        <end position="478"/>
    </location>
</feature>
<feature type="compositionally biased region" description="Basic and acidic residues" evidence="1">
    <location>
        <begin position="499"/>
        <end position="524"/>
    </location>
</feature>
<dbReference type="PANTHER" id="PTHR12785:SF6">
    <property type="entry name" value="SPLICING FACTOR 3B SUBUNIT 2"/>
    <property type="match status" value="1"/>
</dbReference>
<feature type="compositionally biased region" description="Basic and acidic residues" evidence="1">
    <location>
        <begin position="16"/>
        <end position="27"/>
    </location>
</feature>
<feature type="region of interest" description="Disordered" evidence="1">
    <location>
        <begin position="1"/>
        <end position="27"/>
    </location>
</feature>
<dbReference type="AlphaFoldDB" id="A0A2G8LJM7"/>
<feature type="compositionally biased region" description="Basic and acidic residues" evidence="1">
    <location>
        <begin position="435"/>
        <end position="449"/>
    </location>
</feature>
<dbReference type="Pfam" id="PF04037">
    <property type="entry name" value="DUF382"/>
    <property type="match status" value="1"/>
</dbReference>
<dbReference type="GO" id="GO:0005689">
    <property type="term" value="C:U12-type spliceosomal complex"/>
    <property type="evidence" value="ECO:0007669"/>
    <property type="project" value="TreeGrafter"/>
</dbReference>
<name>A0A2G8LJM7_STIJA</name>
<feature type="compositionally biased region" description="Basic residues" evidence="1">
    <location>
        <begin position="417"/>
        <end position="434"/>
    </location>
</feature>
<gene>
    <name evidence="3" type="ORF">BSL78_02638</name>
</gene>
<dbReference type="InterPro" id="IPR007180">
    <property type="entry name" value="DUF382"/>
</dbReference>
<feature type="compositionally biased region" description="Basic and acidic residues" evidence="1">
    <location>
        <begin position="182"/>
        <end position="192"/>
    </location>
</feature>
<feature type="compositionally biased region" description="Low complexity" evidence="1">
    <location>
        <begin position="72"/>
        <end position="89"/>
    </location>
</feature>
<feature type="region of interest" description="Disordered" evidence="1">
    <location>
        <begin position="499"/>
        <end position="548"/>
    </location>
</feature>
<feature type="compositionally biased region" description="Polar residues" evidence="1">
    <location>
        <begin position="98"/>
        <end position="109"/>
    </location>
</feature>
<dbReference type="OrthoDB" id="10260794at2759"/>